<keyword evidence="3" id="KW-1185">Reference proteome</keyword>
<dbReference type="PANTHER" id="PTHR10773">
    <property type="entry name" value="DNA-DIRECTED RNA POLYMERASES I, II, AND III SUBUNIT RPABC2"/>
    <property type="match status" value="1"/>
</dbReference>
<dbReference type="PANTHER" id="PTHR10773:SF19">
    <property type="match status" value="1"/>
</dbReference>
<dbReference type="EMBL" id="OV651813">
    <property type="protein sequence ID" value="CAH1099867.1"/>
    <property type="molecule type" value="Genomic_DNA"/>
</dbReference>
<dbReference type="AlphaFoldDB" id="A0A9P0CA87"/>
<dbReference type="InterPro" id="IPR057191">
    <property type="entry name" value="DUF7869"/>
</dbReference>
<gene>
    <name evidence="2" type="ORF">PSYICH_LOCUS600</name>
</gene>
<dbReference type="Proteomes" id="UP001153636">
    <property type="component" value="Chromosome 1"/>
</dbReference>
<proteinExistence type="predicted"/>
<accession>A0A9P0CA87</accession>
<protein>
    <recommendedName>
        <fullName evidence="1">DUF7869 domain-containing protein</fullName>
    </recommendedName>
</protein>
<organism evidence="2 3">
    <name type="scientific">Psylliodes chrysocephalus</name>
    <dbReference type="NCBI Taxonomy" id="3402493"/>
    <lineage>
        <taxon>Eukaryota</taxon>
        <taxon>Metazoa</taxon>
        <taxon>Ecdysozoa</taxon>
        <taxon>Arthropoda</taxon>
        <taxon>Hexapoda</taxon>
        <taxon>Insecta</taxon>
        <taxon>Pterygota</taxon>
        <taxon>Neoptera</taxon>
        <taxon>Endopterygota</taxon>
        <taxon>Coleoptera</taxon>
        <taxon>Polyphaga</taxon>
        <taxon>Cucujiformia</taxon>
        <taxon>Chrysomeloidea</taxon>
        <taxon>Chrysomelidae</taxon>
        <taxon>Galerucinae</taxon>
        <taxon>Alticini</taxon>
        <taxon>Psylliodes</taxon>
    </lineage>
</organism>
<evidence type="ECO:0000259" key="1">
    <source>
        <dbReference type="Pfam" id="PF25273"/>
    </source>
</evidence>
<feature type="domain" description="DUF7869" evidence="1">
    <location>
        <begin position="592"/>
        <end position="709"/>
    </location>
</feature>
<sequence>MSRGKKLLDIALASALTNPTNSTDWENIIENAPVILLENSDIQNPANSSDTKNITHKLPDPETFKITGNLMEYEENALGLRELVENDIQMEVDGNLGINIMMMEGMIVENNNELITLNRDENPEEYVLENLENAFQENGKEMEERYENEATTLVLRELAENDVHIDVDKNLGANITIMEAIVENNHELVTHNHEEYPEVPEPDNLENMIQNNGREKEERNENEIETRITKKGEQRRRKKFKYSTEKRKIIKRNKLRDSHSVRDGCGDQCKKKCNRKINQERRTDINNQFWNLDREQQHQFMLSCISQTSVKRKTVGLESRRSHTLMYSLKTADGECKPVCRTFFLTTLGFHKNNDKILERFCTSSNSLLAPKPHRNRGKVPHNKLDHAIIEKHIESFHPSISHYRREHAPKRRYLPSDVNIKDMFGDFQMSNRKIPCSYDLYRSIVQKLNISFVTLGHEECEICENFKIHPHSEENLQNDCSDCEKWSKHINRSKDARLLYREYANKEPEEGEVTYSVDLEKIIMLPRCEMFKSVIFIPRLIAYNESFVPVGTKNKNIKPVAAIWHEAIRGRKKEDIISTFHKFFLLKRDAKKIILWVDNCTSQNKNWAFFTFLVYIINSSDISAEVIEINYFEPGHTFMSADAFHHQVEKSLRKMKKVYDFPEFKQAVQQANSGRVTVLEMELRDFYDWQDFSSTYKLKKANSTRPYIHDMVQVTAHRGSMSLLYKNNFSGSDLTLDFLNAKITKTGIPVPPIREKPRGITEERRNIIISKLLEADNAIMPKNRLHFWKELPTTQCLENDNDDD</sequence>
<dbReference type="Pfam" id="PF25273">
    <property type="entry name" value="DUF7869"/>
    <property type="match status" value="1"/>
</dbReference>
<dbReference type="OrthoDB" id="7680351at2759"/>
<name>A0A9P0CA87_9CUCU</name>
<evidence type="ECO:0000313" key="3">
    <source>
        <dbReference type="Proteomes" id="UP001153636"/>
    </source>
</evidence>
<reference evidence="2" key="1">
    <citation type="submission" date="2022-01" db="EMBL/GenBank/DDBJ databases">
        <authorList>
            <person name="King R."/>
        </authorList>
    </citation>
    <scope>NUCLEOTIDE SEQUENCE</scope>
</reference>
<evidence type="ECO:0000313" key="2">
    <source>
        <dbReference type="EMBL" id="CAH1099867.1"/>
    </source>
</evidence>